<dbReference type="PANTHER" id="PTHR42037:SF1">
    <property type="match status" value="1"/>
</dbReference>
<dbReference type="PANTHER" id="PTHR42037">
    <property type="match status" value="1"/>
</dbReference>
<feature type="compositionally biased region" description="Polar residues" evidence="1">
    <location>
        <begin position="426"/>
        <end position="441"/>
    </location>
</feature>
<dbReference type="OrthoDB" id="3251507at2759"/>
<proteinExistence type="predicted"/>
<dbReference type="InterPro" id="IPR027796">
    <property type="entry name" value="OTT_1508_deam-like"/>
</dbReference>
<evidence type="ECO:0000313" key="3">
    <source>
        <dbReference type="Proteomes" id="UP000070328"/>
    </source>
</evidence>
<evidence type="ECO:0000313" key="2">
    <source>
        <dbReference type="EMBL" id="KXH25345.1"/>
    </source>
</evidence>
<feature type="compositionally biased region" description="Acidic residues" evidence="1">
    <location>
        <begin position="477"/>
        <end position="488"/>
    </location>
</feature>
<keyword evidence="3" id="KW-1185">Reference proteome</keyword>
<dbReference type="Pfam" id="PF14441">
    <property type="entry name" value="OTT_1508_deam"/>
    <property type="match status" value="1"/>
</dbReference>
<comment type="caution">
    <text evidence="2">The sequence shown here is derived from an EMBL/GenBank/DDBJ whole genome shotgun (WGS) entry which is preliminary data.</text>
</comment>
<accession>A0A135RP49</accession>
<name>A0A135RP49_9PEZI</name>
<feature type="region of interest" description="Disordered" evidence="1">
    <location>
        <begin position="419"/>
        <end position="444"/>
    </location>
</feature>
<evidence type="ECO:0000256" key="1">
    <source>
        <dbReference type="SAM" id="MobiDB-lite"/>
    </source>
</evidence>
<dbReference type="AlphaFoldDB" id="A0A135RP49"/>
<reference evidence="2 3" key="1">
    <citation type="submission" date="2014-02" db="EMBL/GenBank/DDBJ databases">
        <title>The genome sequence of Colletotrichum simmondsii CBS122122.</title>
        <authorList>
            <person name="Baroncelli R."/>
            <person name="Thon M.R."/>
        </authorList>
    </citation>
    <scope>NUCLEOTIDE SEQUENCE [LARGE SCALE GENOMIC DNA]</scope>
    <source>
        <strain evidence="2 3">CBS122122</strain>
    </source>
</reference>
<organism evidence="2 3">
    <name type="scientific">Colletotrichum simmondsii</name>
    <dbReference type="NCBI Taxonomy" id="703756"/>
    <lineage>
        <taxon>Eukaryota</taxon>
        <taxon>Fungi</taxon>
        <taxon>Dikarya</taxon>
        <taxon>Ascomycota</taxon>
        <taxon>Pezizomycotina</taxon>
        <taxon>Sordariomycetes</taxon>
        <taxon>Hypocreomycetidae</taxon>
        <taxon>Glomerellales</taxon>
        <taxon>Glomerellaceae</taxon>
        <taxon>Colletotrichum</taxon>
        <taxon>Colletotrichum acutatum species complex</taxon>
    </lineage>
</organism>
<gene>
    <name evidence="2" type="ORF">CSIM01_12873</name>
</gene>
<sequence length="504" mass="57303">MGVPDGSSRTILEFFINKVAQVYDNRPFGSTITSLAIIQKPDKVQYIFASNQRSSEDAQSAATTIQTLLDKMGSQNRVDVGDDDRSPVFRELLRDILLFHKQRVTLYKSRLNERLNQCIKELKARSLDAVGSLGGPLLGELEYLQALTKSEMLLDDSEGFARNGELLILAANTFRKSPMYELVVERAREGRFNESERWCELQHFIGRLSSYHGAIRAIISGRRRLHPDLFENFEIIWVPSSIPMNNPMDTLQSHMGVKTQQKRRSADNMIRRMMGNSADRDTTLEQAKTLQVCGLDESIMHQCQKTSFKPIVHCEILLLHYLDQKYGRDRHHIPFFDDVRYIGCSKPTCRLCEYYFAAHNTDIQVRPGHKNVYSNWTIPNLFANDLAEANERDSLLDKVISKIREDALRALREKISDGKRFDSDTHSSYPTHQSLETNGQPNMDGLASALGDLTLINPADMDDFQSLSEENRSIYSEAEENETDEDDWAGYGHAEHSGGVSLQG</sequence>
<protein>
    <submittedName>
        <fullName evidence="2">Uncharacterized protein</fullName>
    </submittedName>
</protein>
<feature type="region of interest" description="Disordered" evidence="1">
    <location>
        <begin position="467"/>
        <end position="504"/>
    </location>
</feature>
<dbReference type="EMBL" id="JFBX01000916">
    <property type="protein sequence ID" value="KXH25345.1"/>
    <property type="molecule type" value="Genomic_DNA"/>
</dbReference>
<dbReference type="Proteomes" id="UP000070328">
    <property type="component" value="Unassembled WGS sequence"/>
</dbReference>